<dbReference type="AlphaFoldDB" id="A0A3L8DIW6"/>
<dbReference type="Proteomes" id="UP000279307">
    <property type="component" value="Chromosome 7"/>
</dbReference>
<sequence>MLEKVCKLIGNAEIENSTFGGFESGNATLENAREREEQAETSATDRERPLHVETFRFAVSTLMGASLISRWDE</sequence>
<feature type="region of interest" description="Disordered" evidence="1">
    <location>
        <begin position="20"/>
        <end position="47"/>
    </location>
</feature>
<feature type="compositionally biased region" description="Basic and acidic residues" evidence="1">
    <location>
        <begin position="31"/>
        <end position="47"/>
    </location>
</feature>
<accession>A0A3L8DIW6</accession>
<proteinExistence type="predicted"/>
<reference evidence="2 3" key="1">
    <citation type="journal article" date="2018" name="Genome Res.">
        <title>The genomic architecture and molecular evolution of ant odorant receptors.</title>
        <authorList>
            <person name="McKenzie S.K."/>
            <person name="Kronauer D.J.C."/>
        </authorList>
    </citation>
    <scope>NUCLEOTIDE SEQUENCE [LARGE SCALE GENOMIC DNA]</scope>
    <source>
        <strain evidence="2">Clonal line C1</strain>
    </source>
</reference>
<evidence type="ECO:0000313" key="3">
    <source>
        <dbReference type="Proteomes" id="UP000279307"/>
    </source>
</evidence>
<dbReference type="EMBL" id="QOIP01000007">
    <property type="protein sequence ID" value="RLU20357.1"/>
    <property type="molecule type" value="Genomic_DNA"/>
</dbReference>
<comment type="caution">
    <text evidence="2">The sequence shown here is derived from an EMBL/GenBank/DDBJ whole genome shotgun (WGS) entry which is preliminary data.</text>
</comment>
<name>A0A3L8DIW6_OOCBI</name>
<protein>
    <submittedName>
        <fullName evidence="2">Uncharacterized protein</fullName>
    </submittedName>
</protein>
<gene>
    <name evidence="2" type="ORF">DMN91_006965</name>
</gene>
<evidence type="ECO:0000313" key="2">
    <source>
        <dbReference type="EMBL" id="RLU20357.1"/>
    </source>
</evidence>
<organism evidence="2 3">
    <name type="scientific">Ooceraea biroi</name>
    <name type="common">Clonal raider ant</name>
    <name type="synonym">Cerapachys biroi</name>
    <dbReference type="NCBI Taxonomy" id="2015173"/>
    <lineage>
        <taxon>Eukaryota</taxon>
        <taxon>Metazoa</taxon>
        <taxon>Ecdysozoa</taxon>
        <taxon>Arthropoda</taxon>
        <taxon>Hexapoda</taxon>
        <taxon>Insecta</taxon>
        <taxon>Pterygota</taxon>
        <taxon>Neoptera</taxon>
        <taxon>Endopterygota</taxon>
        <taxon>Hymenoptera</taxon>
        <taxon>Apocrita</taxon>
        <taxon>Aculeata</taxon>
        <taxon>Formicoidea</taxon>
        <taxon>Formicidae</taxon>
        <taxon>Dorylinae</taxon>
        <taxon>Ooceraea</taxon>
    </lineage>
</organism>
<feature type="compositionally biased region" description="Polar residues" evidence="1">
    <location>
        <begin position="20"/>
        <end position="29"/>
    </location>
</feature>
<evidence type="ECO:0000256" key="1">
    <source>
        <dbReference type="SAM" id="MobiDB-lite"/>
    </source>
</evidence>